<reference evidence="8 9" key="1">
    <citation type="submission" date="2019-10" db="EMBL/GenBank/DDBJ databases">
        <authorList>
            <person name="Wolf R A."/>
        </authorList>
    </citation>
    <scope>NUCLEOTIDE SEQUENCE [LARGE SCALE GENOMIC DNA]</scope>
    <source>
        <strain evidence="8">Collinsella_aerofaciens_MC2</strain>
    </source>
</reference>
<keyword evidence="4" id="KW-1003">Cell membrane</keyword>
<dbReference type="GO" id="GO:0015833">
    <property type="term" value="P:peptide transport"/>
    <property type="evidence" value="ECO:0007669"/>
    <property type="project" value="InterPro"/>
</dbReference>
<dbReference type="NCBIfam" id="TIGR01727">
    <property type="entry name" value="oligo_HPY"/>
    <property type="match status" value="1"/>
</dbReference>
<dbReference type="InterPro" id="IPR003593">
    <property type="entry name" value="AAA+_ATPase"/>
</dbReference>
<dbReference type="GO" id="GO:0005886">
    <property type="term" value="C:plasma membrane"/>
    <property type="evidence" value="ECO:0007669"/>
    <property type="project" value="UniProtKB-SubCell"/>
</dbReference>
<dbReference type="PANTHER" id="PTHR43297:SF2">
    <property type="entry name" value="DIPEPTIDE TRANSPORT ATP-BINDING PROTEIN DPPD"/>
    <property type="match status" value="1"/>
</dbReference>
<dbReference type="FunFam" id="3.40.50.300:FF:000016">
    <property type="entry name" value="Oligopeptide ABC transporter ATP-binding component"/>
    <property type="match status" value="1"/>
</dbReference>
<sequence>MAQHLLDVRDLCISFVGRDGNALEAVNKLNLHIDVGEIVGVVGESGCGKSVFAQSVMRLLEHEQKMAYEGQILFDGEDLLARPLKTMREVRGCDIAMIFQDPLSSLNPVMTVGAQVVEAVRAHRKVSRRDARAEALSLLERVGIRDAGARFDMYPSDFSGGMRQRAMIAMALAGHPRLLIADEPTTALDTTTQKQILDLLRDLNRTENMAVLFISHDLGVVTSICSRVHVMYLGQIVEEIDACGLMERPSHPYAQGLIASIPPLEGERVDTLADIPGTVPPLTAIPCGCRFAPRCARAEERCYAQEPPLFAASACDRLKCWLVEERECHGCR</sequence>
<evidence type="ECO:0000256" key="6">
    <source>
        <dbReference type="ARBA" id="ARBA00022840"/>
    </source>
</evidence>
<dbReference type="Proteomes" id="UP000361836">
    <property type="component" value="Unassembled WGS sequence"/>
</dbReference>
<dbReference type="Pfam" id="PF00005">
    <property type="entry name" value="ABC_tran"/>
    <property type="match status" value="1"/>
</dbReference>
<proteinExistence type="inferred from homology"/>
<dbReference type="AlphaFoldDB" id="A0A5K1JFW3"/>
<dbReference type="EMBL" id="CABWIE010000008">
    <property type="protein sequence ID" value="VWL90924.1"/>
    <property type="molecule type" value="Genomic_DNA"/>
</dbReference>
<comment type="similarity">
    <text evidence="2">Belongs to the ABC transporter superfamily.</text>
</comment>
<dbReference type="InterPro" id="IPR027417">
    <property type="entry name" value="P-loop_NTPase"/>
</dbReference>
<keyword evidence="5" id="KW-0547">Nucleotide-binding</keyword>
<keyword evidence="3" id="KW-0813">Transport</keyword>
<dbReference type="SMART" id="SM00382">
    <property type="entry name" value="AAA"/>
    <property type="match status" value="1"/>
</dbReference>
<evidence type="ECO:0000256" key="7">
    <source>
        <dbReference type="ARBA" id="ARBA00023136"/>
    </source>
</evidence>
<dbReference type="PROSITE" id="PS50893">
    <property type="entry name" value="ABC_TRANSPORTER_2"/>
    <property type="match status" value="1"/>
</dbReference>
<dbReference type="PANTHER" id="PTHR43297">
    <property type="entry name" value="OLIGOPEPTIDE TRANSPORT ATP-BINDING PROTEIN APPD"/>
    <property type="match status" value="1"/>
</dbReference>
<dbReference type="GO" id="GO:0005524">
    <property type="term" value="F:ATP binding"/>
    <property type="evidence" value="ECO:0007669"/>
    <property type="project" value="UniProtKB-KW"/>
</dbReference>
<accession>A0A5K1JFW3</accession>
<keyword evidence="7" id="KW-0472">Membrane</keyword>
<dbReference type="PROSITE" id="PS00211">
    <property type="entry name" value="ABC_TRANSPORTER_1"/>
    <property type="match status" value="1"/>
</dbReference>
<dbReference type="Gene3D" id="3.40.50.300">
    <property type="entry name" value="P-loop containing nucleotide triphosphate hydrolases"/>
    <property type="match status" value="1"/>
</dbReference>
<dbReference type="InterPro" id="IPR050388">
    <property type="entry name" value="ABC_Ni/Peptide_Import"/>
</dbReference>
<keyword evidence="9" id="KW-1185">Reference proteome</keyword>
<comment type="subcellular location">
    <subcellularLocation>
        <location evidence="1">Cell membrane</location>
        <topology evidence="1">Peripheral membrane protein</topology>
    </subcellularLocation>
</comment>
<evidence type="ECO:0000256" key="5">
    <source>
        <dbReference type="ARBA" id="ARBA00022741"/>
    </source>
</evidence>
<dbReference type="InterPro" id="IPR003439">
    <property type="entry name" value="ABC_transporter-like_ATP-bd"/>
</dbReference>
<evidence type="ECO:0000313" key="8">
    <source>
        <dbReference type="EMBL" id="VWL90924.1"/>
    </source>
</evidence>
<dbReference type="Pfam" id="PF08352">
    <property type="entry name" value="oligo_HPY"/>
    <property type="match status" value="1"/>
</dbReference>
<evidence type="ECO:0000256" key="3">
    <source>
        <dbReference type="ARBA" id="ARBA00022448"/>
    </source>
</evidence>
<dbReference type="SUPFAM" id="SSF52540">
    <property type="entry name" value="P-loop containing nucleoside triphosphate hydrolases"/>
    <property type="match status" value="1"/>
</dbReference>
<dbReference type="GO" id="GO:0016887">
    <property type="term" value="F:ATP hydrolysis activity"/>
    <property type="evidence" value="ECO:0007669"/>
    <property type="project" value="InterPro"/>
</dbReference>
<evidence type="ECO:0000313" key="9">
    <source>
        <dbReference type="Proteomes" id="UP000361836"/>
    </source>
</evidence>
<protein>
    <submittedName>
        <fullName evidence="8">Oligopeptide transport ATP-binding protein OppD</fullName>
    </submittedName>
</protein>
<keyword evidence="6 8" id="KW-0067">ATP-binding</keyword>
<organism evidence="8 9">
    <name type="scientific">Collinsella aerofaciens</name>
    <dbReference type="NCBI Taxonomy" id="74426"/>
    <lineage>
        <taxon>Bacteria</taxon>
        <taxon>Bacillati</taxon>
        <taxon>Actinomycetota</taxon>
        <taxon>Coriobacteriia</taxon>
        <taxon>Coriobacteriales</taxon>
        <taxon>Coriobacteriaceae</taxon>
        <taxon>Collinsella</taxon>
    </lineage>
</organism>
<gene>
    <name evidence="8" type="primary">oppD_3</name>
    <name evidence="8" type="ORF">KCJAJFAP_01932</name>
</gene>
<evidence type="ECO:0000256" key="2">
    <source>
        <dbReference type="ARBA" id="ARBA00005417"/>
    </source>
</evidence>
<dbReference type="RefSeq" id="WP_152076111.1">
    <property type="nucleotide sequence ID" value="NZ_CAAKNU010000007.1"/>
</dbReference>
<evidence type="ECO:0000256" key="4">
    <source>
        <dbReference type="ARBA" id="ARBA00022475"/>
    </source>
</evidence>
<name>A0A5K1JFW3_9ACTN</name>
<evidence type="ECO:0000256" key="1">
    <source>
        <dbReference type="ARBA" id="ARBA00004202"/>
    </source>
</evidence>
<dbReference type="InterPro" id="IPR013563">
    <property type="entry name" value="Oligopep_ABC_C"/>
</dbReference>
<dbReference type="InterPro" id="IPR017871">
    <property type="entry name" value="ABC_transporter-like_CS"/>
</dbReference>
<dbReference type="CDD" id="cd03257">
    <property type="entry name" value="ABC_NikE_OppD_transporters"/>
    <property type="match status" value="1"/>
</dbReference>